<keyword evidence="4" id="KW-1185">Reference proteome</keyword>
<feature type="domain" description="Heterokaryon incompatibility" evidence="2">
    <location>
        <begin position="218"/>
        <end position="362"/>
    </location>
</feature>
<feature type="region of interest" description="Disordered" evidence="1">
    <location>
        <begin position="1"/>
        <end position="20"/>
    </location>
</feature>
<protein>
    <submittedName>
        <fullName evidence="3">HET-domain-containing protein</fullName>
    </submittedName>
</protein>
<dbReference type="OrthoDB" id="5125733at2759"/>
<dbReference type="InParanoid" id="A0A2J6SNF0"/>
<organism evidence="3 4">
    <name type="scientific">Hyaloscypha bicolor E</name>
    <dbReference type="NCBI Taxonomy" id="1095630"/>
    <lineage>
        <taxon>Eukaryota</taxon>
        <taxon>Fungi</taxon>
        <taxon>Dikarya</taxon>
        <taxon>Ascomycota</taxon>
        <taxon>Pezizomycotina</taxon>
        <taxon>Leotiomycetes</taxon>
        <taxon>Helotiales</taxon>
        <taxon>Hyaloscyphaceae</taxon>
        <taxon>Hyaloscypha</taxon>
        <taxon>Hyaloscypha bicolor</taxon>
    </lineage>
</organism>
<evidence type="ECO:0000256" key="1">
    <source>
        <dbReference type="SAM" id="MobiDB-lite"/>
    </source>
</evidence>
<proteinExistence type="predicted"/>
<reference evidence="3 4" key="1">
    <citation type="submission" date="2016-04" db="EMBL/GenBank/DDBJ databases">
        <title>A degradative enzymes factory behind the ericoid mycorrhizal symbiosis.</title>
        <authorList>
            <consortium name="DOE Joint Genome Institute"/>
            <person name="Martino E."/>
            <person name="Morin E."/>
            <person name="Grelet G."/>
            <person name="Kuo A."/>
            <person name="Kohler A."/>
            <person name="Daghino S."/>
            <person name="Barry K."/>
            <person name="Choi C."/>
            <person name="Cichocki N."/>
            <person name="Clum A."/>
            <person name="Copeland A."/>
            <person name="Hainaut M."/>
            <person name="Haridas S."/>
            <person name="Labutti K."/>
            <person name="Lindquist E."/>
            <person name="Lipzen A."/>
            <person name="Khouja H.-R."/>
            <person name="Murat C."/>
            <person name="Ohm R."/>
            <person name="Olson A."/>
            <person name="Spatafora J."/>
            <person name="Veneault-Fourrey C."/>
            <person name="Henrissat B."/>
            <person name="Grigoriev I."/>
            <person name="Martin F."/>
            <person name="Perotto S."/>
        </authorList>
    </citation>
    <scope>NUCLEOTIDE SEQUENCE [LARGE SCALE GENOMIC DNA]</scope>
    <source>
        <strain evidence="3 4">E</strain>
    </source>
</reference>
<dbReference type="RefSeq" id="XP_024729196.1">
    <property type="nucleotide sequence ID" value="XM_024871375.1"/>
</dbReference>
<dbReference type="GeneID" id="36579457"/>
<dbReference type="PANTHER" id="PTHR33112">
    <property type="entry name" value="DOMAIN PROTEIN, PUTATIVE-RELATED"/>
    <property type="match status" value="1"/>
</dbReference>
<evidence type="ECO:0000313" key="4">
    <source>
        <dbReference type="Proteomes" id="UP000235371"/>
    </source>
</evidence>
<name>A0A2J6SNF0_9HELO</name>
<dbReference type="InterPro" id="IPR010730">
    <property type="entry name" value="HET"/>
</dbReference>
<dbReference type="PANTHER" id="PTHR33112:SF16">
    <property type="entry name" value="HETEROKARYON INCOMPATIBILITY DOMAIN-CONTAINING PROTEIN"/>
    <property type="match status" value="1"/>
</dbReference>
<dbReference type="AlphaFoldDB" id="A0A2J6SNF0"/>
<dbReference type="STRING" id="1095630.A0A2J6SNF0"/>
<dbReference type="Pfam" id="PF06985">
    <property type="entry name" value="HET"/>
    <property type="match status" value="1"/>
</dbReference>
<evidence type="ECO:0000259" key="2">
    <source>
        <dbReference type="Pfam" id="PF06985"/>
    </source>
</evidence>
<sequence length="673" mass="76370">MEDESALIKQTTETGWSSSGSLCPRCYGLFSTTSSLKALLSDEGIAHTCIESWGSEYTGICVLCELLSRPAPIIFKPCIPRLKAVLGAASQTKESFRNLDGEFSLIPDLEYPVNALRIRDLEVLGLGSLYYEELYQPHLLAVPGYPSRLLSIPSQQAHMDSPWIMQETRLRIRICQEEHPLCPGSTMPLLPRRVIDVGGKCGTTLKLYAPKQNERANYATLSYCWGTKPQFTTTLDLMADLLRDMSKCNLSQTHLDAIRVTRGLGIRYLWIDALCIIQDSPADMMMDMPNMGNIYKNSTITIAASESQSAHSGFLGTLKYPPTVPLPFLLPDGSKETVWLSYHEAKWPVRGHLDTRGWTLQESLLSPRQITFGDSEVLWQCQTERMQPVCQGAQEYRETLKNQNRLPGAIYGIPTSLDKKTQRPQYLWKLFVHDYSARKFTVVEDRWNGMAGIISELSKLWIDDECVAGFWKSSMLESLVWRRSNLEEYQEPAWMPPRQKLMNAPSWSWLSLPSEVWIQKFIPEDFEIVDCAVTPLVKTAPHGALKEAVLILRGKAITLAELERLPARALNRFQPYFDSQVPGLKAWDPLPSKASIQGEWPDGILFLRAGRRRLLQAPPVGIILEQLEDETGRFRRIGAWIFRNSHDFGLKKSVGEELRSAWQDAMTREWKII</sequence>
<dbReference type="EMBL" id="KZ613912">
    <property type="protein sequence ID" value="PMD52292.1"/>
    <property type="molecule type" value="Genomic_DNA"/>
</dbReference>
<accession>A0A2J6SNF0</accession>
<feature type="compositionally biased region" description="Polar residues" evidence="1">
    <location>
        <begin position="8"/>
        <end position="20"/>
    </location>
</feature>
<gene>
    <name evidence="3" type="ORF">K444DRAFT_257988</name>
</gene>
<dbReference type="Proteomes" id="UP000235371">
    <property type="component" value="Unassembled WGS sequence"/>
</dbReference>
<evidence type="ECO:0000313" key="3">
    <source>
        <dbReference type="EMBL" id="PMD52292.1"/>
    </source>
</evidence>